<accession>A0A4Q1CNI5</accession>
<dbReference type="AlphaFoldDB" id="A0A4Q1CNI5"/>
<evidence type="ECO:0000313" key="2">
    <source>
        <dbReference type="EMBL" id="RXK62653.1"/>
    </source>
</evidence>
<reference evidence="2 3" key="1">
    <citation type="submission" date="2019-01" db="EMBL/GenBank/DDBJ databases">
        <title>Lacibacter sp. strain TTM-7.</title>
        <authorList>
            <person name="Chen W.-M."/>
        </authorList>
    </citation>
    <scope>NUCLEOTIDE SEQUENCE [LARGE SCALE GENOMIC DNA]</scope>
    <source>
        <strain evidence="2 3">TTM-7</strain>
    </source>
</reference>
<dbReference type="RefSeq" id="WP_129130024.1">
    <property type="nucleotide sequence ID" value="NZ_SDHW01000001.1"/>
</dbReference>
<sequence>MITIVMGNNKKLFQYRHESDTWKRYLQFIQQENNHLKTRLSQVLQHDTDDEFLERAEYFQSKFIAEDDTVNMLRQDVHEIDQMLAKDKVEESSLIKELQKKLKKMNKDMEIVERQFNKLKTDFNTYLADSL</sequence>
<protein>
    <submittedName>
        <fullName evidence="2">Uncharacterized protein</fullName>
    </submittedName>
</protein>
<gene>
    <name evidence="2" type="ORF">ESA94_06555</name>
</gene>
<evidence type="ECO:0000256" key="1">
    <source>
        <dbReference type="SAM" id="Coils"/>
    </source>
</evidence>
<dbReference type="OrthoDB" id="669280at2"/>
<dbReference type="EMBL" id="SDHW01000001">
    <property type="protein sequence ID" value="RXK62653.1"/>
    <property type="molecule type" value="Genomic_DNA"/>
</dbReference>
<evidence type="ECO:0000313" key="3">
    <source>
        <dbReference type="Proteomes" id="UP000290204"/>
    </source>
</evidence>
<dbReference type="Proteomes" id="UP000290204">
    <property type="component" value="Unassembled WGS sequence"/>
</dbReference>
<proteinExistence type="predicted"/>
<name>A0A4Q1CNI5_9BACT</name>
<keyword evidence="1" id="KW-0175">Coiled coil</keyword>
<comment type="caution">
    <text evidence="2">The sequence shown here is derived from an EMBL/GenBank/DDBJ whole genome shotgun (WGS) entry which is preliminary data.</text>
</comment>
<organism evidence="2 3">
    <name type="scientific">Lacibacter luteus</name>
    <dbReference type="NCBI Taxonomy" id="2508719"/>
    <lineage>
        <taxon>Bacteria</taxon>
        <taxon>Pseudomonadati</taxon>
        <taxon>Bacteroidota</taxon>
        <taxon>Chitinophagia</taxon>
        <taxon>Chitinophagales</taxon>
        <taxon>Chitinophagaceae</taxon>
        <taxon>Lacibacter</taxon>
    </lineage>
</organism>
<feature type="coiled-coil region" evidence="1">
    <location>
        <begin position="88"/>
        <end position="122"/>
    </location>
</feature>
<keyword evidence="3" id="KW-1185">Reference proteome</keyword>